<dbReference type="GO" id="GO:0032259">
    <property type="term" value="P:methylation"/>
    <property type="evidence" value="ECO:0007669"/>
    <property type="project" value="UniProtKB-KW"/>
</dbReference>
<evidence type="ECO:0000313" key="2">
    <source>
        <dbReference type="Proteomes" id="UP001203423"/>
    </source>
</evidence>
<dbReference type="RefSeq" id="WP_248938672.1">
    <property type="nucleotide sequence ID" value="NZ_JAKIKS010000005.1"/>
</dbReference>
<dbReference type="InterPro" id="IPR029063">
    <property type="entry name" value="SAM-dependent_MTases_sf"/>
</dbReference>
<dbReference type="EMBL" id="JAKIKS010000005">
    <property type="protein sequence ID" value="MCL1123384.1"/>
    <property type="molecule type" value="Genomic_DNA"/>
</dbReference>
<organism evidence="1 2">
    <name type="scientific">Shewanella surugensis</name>
    <dbReference type="NCBI Taxonomy" id="212020"/>
    <lineage>
        <taxon>Bacteria</taxon>
        <taxon>Pseudomonadati</taxon>
        <taxon>Pseudomonadota</taxon>
        <taxon>Gammaproteobacteria</taxon>
        <taxon>Alteromonadales</taxon>
        <taxon>Shewanellaceae</taxon>
        <taxon>Shewanella</taxon>
    </lineage>
</organism>
<keyword evidence="1" id="KW-0808">Transferase</keyword>
<keyword evidence="2" id="KW-1185">Reference proteome</keyword>
<reference evidence="1 2" key="1">
    <citation type="submission" date="2022-01" db="EMBL/GenBank/DDBJ databases">
        <title>Whole genome-based taxonomy of the Shewanellaceae.</title>
        <authorList>
            <person name="Martin-Rodriguez A.J."/>
        </authorList>
    </citation>
    <scope>NUCLEOTIDE SEQUENCE [LARGE SCALE GENOMIC DNA]</scope>
    <source>
        <strain evidence="1 2">DSM 17177</strain>
    </source>
</reference>
<dbReference type="Proteomes" id="UP001203423">
    <property type="component" value="Unassembled WGS sequence"/>
</dbReference>
<proteinExistence type="predicted"/>
<sequence>MHHVQPLFDAESSLGINERSSNESRILDIGAGAGRDAKYFAERLEEKDAKTGIVTDYQVVAVEPAGLLAKIGQSHTQGLNVKWLEDSLPALEQVSRQAVNSQTQRFFAQANLALPGLTHTNTSVSDVFEAMLLQRIRLKEMQQLREW</sequence>
<comment type="caution">
    <text evidence="1">The sequence shown here is derived from an EMBL/GenBank/DDBJ whole genome shotgun (WGS) entry which is preliminary data.</text>
</comment>
<evidence type="ECO:0000313" key="1">
    <source>
        <dbReference type="EMBL" id="MCL1123384.1"/>
    </source>
</evidence>
<dbReference type="SUPFAM" id="SSF53335">
    <property type="entry name" value="S-adenosyl-L-methionine-dependent methyltransferases"/>
    <property type="match status" value="1"/>
</dbReference>
<name>A0ABT0L739_9GAMM</name>
<dbReference type="Gene3D" id="3.40.50.150">
    <property type="entry name" value="Vaccinia Virus protein VP39"/>
    <property type="match status" value="1"/>
</dbReference>
<keyword evidence="1" id="KW-0489">Methyltransferase</keyword>
<gene>
    <name evidence="1" type="ORF">L2764_02525</name>
</gene>
<dbReference type="GO" id="GO:0008168">
    <property type="term" value="F:methyltransferase activity"/>
    <property type="evidence" value="ECO:0007669"/>
    <property type="project" value="UniProtKB-KW"/>
</dbReference>
<protein>
    <submittedName>
        <fullName evidence="1">Class I SAM-dependent methyltransferase</fullName>
    </submittedName>
</protein>
<accession>A0ABT0L739</accession>